<keyword evidence="1" id="KW-0812">Transmembrane</keyword>
<gene>
    <name evidence="2" type="ORF">K4H28_01070</name>
</gene>
<reference evidence="2 3" key="1">
    <citation type="submission" date="2021-08" db="EMBL/GenBank/DDBJ databases">
        <title>complete genome sequencing of Deefgea sp. D25.</title>
        <authorList>
            <person name="Bae J.-W."/>
            <person name="Gim D.-H."/>
        </authorList>
    </citation>
    <scope>NUCLEOTIDE SEQUENCE [LARGE SCALE GENOMIC DNA]</scope>
    <source>
        <strain evidence="2 3">D25</strain>
    </source>
</reference>
<name>A0ABX8Z8G6_9NEIS</name>
<keyword evidence="1" id="KW-0472">Membrane</keyword>
<dbReference type="Proteomes" id="UP000825679">
    <property type="component" value="Chromosome"/>
</dbReference>
<evidence type="ECO:0000313" key="3">
    <source>
        <dbReference type="Proteomes" id="UP000825679"/>
    </source>
</evidence>
<proteinExistence type="predicted"/>
<accession>A0ABX8Z8G6</accession>
<keyword evidence="3" id="KW-1185">Reference proteome</keyword>
<evidence type="ECO:0000256" key="1">
    <source>
        <dbReference type="SAM" id="Phobius"/>
    </source>
</evidence>
<dbReference type="EMBL" id="CP081150">
    <property type="protein sequence ID" value="QZA78065.1"/>
    <property type="molecule type" value="Genomic_DNA"/>
</dbReference>
<sequence length="231" mass="27129">MMSHFAAAKLALRVGLGFAFLMLVILLIGLVMGFSINKTYQEMGSQIIQTDNANNTVRNLRIDIGQLRRFEKDYFLEINDPQHRIQNTGLWHQTFNRAFNRLKKLEPLLPAQDQTIIQTSQRVLMNYKYSFEQVQLILQQKNIQSPIEANEQLALYKHFIYQLDESMEQLAQLTEQRELALIQQIDVLRISRLWQLTISILLTLSICGILVYFITRYSFNISKELEYRSDH</sequence>
<evidence type="ECO:0000313" key="2">
    <source>
        <dbReference type="EMBL" id="QZA78065.1"/>
    </source>
</evidence>
<protein>
    <recommendedName>
        <fullName evidence="4">Chemotaxis methyl-accepting receptor HlyB-like 4HB MCP domain-containing protein</fullName>
    </recommendedName>
</protein>
<dbReference type="RefSeq" id="WP_221006439.1">
    <property type="nucleotide sequence ID" value="NZ_CP081150.1"/>
</dbReference>
<feature type="transmembrane region" description="Helical" evidence="1">
    <location>
        <begin position="193"/>
        <end position="214"/>
    </location>
</feature>
<feature type="transmembrane region" description="Helical" evidence="1">
    <location>
        <begin position="12"/>
        <end position="36"/>
    </location>
</feature>
<organism evidence="2 3">
    <name type="scientific">Deefgea tanakiae</name>
    <dbReference type="NCBI Taxonomy" id="2865840"/>
    <lineage>
        <taxon>Bacteria</taxon>
        <taxon>Pseudomonadati</taxon>
        <taxon>Pseudomonadota</taxon>
        <taxon>Betaproteobacteria</taxon>
        <taxon>Neisseriales</taxon>
        <taxon>Chitinibacteraceae</taxon>
        <taxon>Deefgea</taxon>
    </lineage>
</organism>
<keyword evidence="1" id="KW-1133">Transmembrane helix</keyword>
<evidence type="ECO:0008006" key="4">
    <source>
        <dbReference type="Google" id="ProtNLM"/>
    </source>
</evidence>